<gene>
    <name evidence="2" type="ORF">MARCHEWKA_04380</name>
</gene>
<feature type="transmembrane region" description="Helical" evidence="1">
    <location>
        <begin position="12"/>
        <end position="33"/>
    </location>
</feature>
<accession>A0A9E7N4J8</accession>
<organism evidence="2 3">
    <name type="scientific">Brevundimonas phage vB_BpoS-Marchewka</name>
    <dbReference type="NCBI Taxonomy" id="2948604"/>
    <lineage>
        <taxon>Viruses</taxon>
        <taxon>Duplodnaviria</taxon>
        <taxon>Heunggongvirae</taxon>
        <taxon>Uroviricota</taxon>
        <taxon>Caudoviricetes</taxon>
        <taxon>Jeanschmidtviridae</taxon>
        <taxon>Marchewkavirus</taxon>
        <taxon>Marchewkavirus marchewka</taxon>
    </lineage>
</organism>
<proteinExistence type="predicted"/>
<evidence type="ECO:0000313" key="2">
    <source>
        <dbReference type="EMBL" id="UTC28950.1"/>
    </source>
</evidence>
<evidence type="ECO:0000313" key="3">
    <source>
        <dbReference type="Proteomes" id="UP001056634"/>
    </source>
</evidence>
<evidence type="ECO:0000256" key="1">
    <source>
        <dbReference type="SAM" id="Phobius"/>
    </source>
</evidence>
<sequence length="70" mass="7614">MNHRLADRLFASAGIGGCLGAVVFFVACFAGWLTHVVHCIKSEEWLLLIGGAIMAPVGVIHGWGLWFGWF</sequence>
<keyword evidence="1" id="KW-1133">Transmembrane helix</keyword>
<keyword evidence="1" id="KW-0472">Membrane</keyword>
<name>A0A9E7N4J8_9CAUD</name>
<keyword evidence="3" id="KW-1185">Reference proteome</keyword>
<feature type="transmembrane region" description="Helical" evidence="1">
    <location>
        <begin position="45"/>
        <end position="69"/>
    </location>
</feature>
<keyword evidence="1" id="KW-0812">Transmembrane</keyword>
<dbReference type="Proteomes" id="UP001056634">
    <property type="component" value="Segment"/>
</dbReference>
<dbReference type="PROSITE" id="PS51257">
    <property type="entry name" value="PROKAR_LIPOPROTEIN"/>
    <property type="match status" value="1"/>
</dbReference>
<dbReference type="EMBL" id="ON529851">
    <property type="protein sequence ID" value="UTC28950.1"/>
    <property type="molecule type" value="Genomic_DNA"/>
</dbReference>
<protein>
    <submittedName>
        <fullName evidence="2">Uncharacterized protein</fullName>
    </submittedName>
</protein>
<reference evidence="2" key="1">
    <citation type="submission" date="2022-04" db="EMBL/GenBank/DDBJ databases">
        <authorList>
            <person name="Friedrich I."/>
            <person name="Schneider D."/>
            <person name="Poehlein A."/>
            <person name="Hertel R."/>
            <person name="Daniel R."/>
        </authorList>
    </citation>
    <scope>NUCLEOTIDE SEQUENCE</scope>
</reference>